<feature type="transmembrane region" description="Helical" evidence="10">
    <location>
        <begin position="151"/>
        <end position="175"/>
    </location>
</feature>
<keyword evidence="9 10" id="KW-1208">Phospholipid metabolism</keyword>
<comment type="similarity">
    <text evidence="10">Belongs to the PlsY family.</text>
</comment>
<comment type="function">
    <text evidence="10">Catalyzes the transfer of an acyl group from acyl-phosphate (acyl-PO(4)) to glycerol-3-phosphate (G3P) to form lysophosphatidic acid (LPA). This enzyme utilizes acyl-phosphate as fatty acyl donor, but not acyl-CoA or acyl-ACP.</text>
</comment>
<dbReference type="UniPathway" id="UPA00085"/>
<keyword evidence="4 10" id="KW-0812">Transmembrane</keyword>
<dbReference type="RefSeq" id="WP_096602094.1">
    <property type="nucleotide sequence ID" value="NZ_OBEN01000005.1"/>
</dbReference>
<dbReference type="GO" id="GO:0008654">
    <property type="term" value="P:phospholipid biosynthetic process"/>
    <property type="evidence" value="ECO:0007669"/>
    <property type="project" value="UniProtKB-UniRule"/>
</dbReference>
<feature type="transmembrane region" description="Helical" evidence="10">
    <location>
        <begin position="6"/>
        <end position="23"/>
    </location>
</feature>
<dbReference type="PANTHER" id="PTHR30309:SF0">
    <property type="entry name" value="GLYCEROL-3-PHOSPHATE ACYLTRANSFERASE-RELATED"/>
    <property type="match status" value="1"/>
</dbReference>
<protein>
    <recommendedName>
        <fullName evidence="10">Glycerol-3-phosphate acyltransferase</fullName>
    </recommendedName>
    <alternativeName>
        <fullName evidence="10">Acyl-PO4 G3P acyltransferase</fullName>
    </alternativeName>
    <alternativeName>
        <fullName evidence="10">Acyl-phosphate--glycerol-3-phosphate acyltransferase</fullName>
    </alternativeName>
    <alternativeName>
        <fullName evidence="10">G3P acyltransferase</fullName>
        <shortName evidence="10">GPAT</shortName>
        <ecNumber evidence="10">2.3.1.275</ecNumber>
    </alternativeName>
    <alternativeName>
        <fullName evidence="10">Lysophosphatidic acid synthase</fullName>
        <shortName evidence="10">LPA synthase</shortName>
    </alternativeName>
</protein>
<keyword evidence="8 10" id="KW-0594">Phospholipid biosynthesis</keyword>
<evidence type="ECO:0000256" key="10">
    <source>
        <dbReference type="HAMAP-Rule" id="MF_01043"/>
    </source>
</evidence>
<dbReference type="AlphaFoldDB" id="A0A285P3B3"/>
<dbReference type="EC" id="2.3.1.275" evidence="10"/>
<evidence type="ECO:0000313" key="12">
    <source>
        <dbReference type="Proteomes" id="UP000218627"/>
    </source>
</evidence>
<dbReference type="EMBL" id="OBEN01000005">
    <property type="protein sequence ID" value="SNZ14361.1"/>
    <property type="molecule type" value="Genomic_DNA"/>
</dbReference>
<dbReference type="Proteomes" id="UP000218627">
    <property type="component" value="Unassembled WGS sequence"/>
</dbReference>
<evidence type="ECO:0000256" key="4">
    <source>
        <dbReference type="ARBA" id="ARBA00022692"/>
    </source>
</evidence>
<keyword evidence="2 10" id="KW-0444">Lipid biosynthesis</keyword>
<gene>
    <name evidence="10" type="primary">plsY</name>
    <name evidence="11" type="ORF">SAMN06265353_1052</name>
</gene>
<keyword evidence="12" id="KW-1185">Reference proteome</keyword>
<name>A0A285P3B3_9AQUI</name>
<feature type="transmembrane region" description="Helical" evidence="10">
    <location>
        <begin position="109"/>
        <end position="131"/>
    </location>
</feature>
<evidence type="ECO:0000256" key="7">
    <source>
        <dbReference type="ARBA" id="ARBA00023136"/>
    </source>
</evidence>
<keyword evidence="11" id="KW-0012">Acyltransferase</keyword>
<comment type="pathway">
    <text evidence="10">Lipid metabolism; phospholipid metabolism.</text>
</comment>
<comment type="catalytic activity">
    <reaction evidence="10">
        <text>an acyl phosphate + sn-glycerol 3-phosphate = a 1-acyl-sn-glycero-3-phosphate + phosphate</text>
        <dbReference type="Rhea" id="RHEA:34075"/>
        <dbReference type="ChEBI" id="CHEBI:43474"/>
        <dbReference type="ChEBI" id="CHEBI:57597"/>
        <dbReference type="ChEBI" id="CHEBI:57970"/>
        <dbReference type="ChEBI" id="CHEBI:59918"/>
        <dbReference type="EC" id="2.3.1.275"/>
    </reaction>
</comment>
<evidence type="ECO:0000256" key="1">
    <source>
        <dbReference type="ARBA" id="ARBA00022475"/>
    </source>
</evidence>
<feature type="transmembrane region" description="Helical" evidence="10">
    <location>
        <begin position="79"/>
        <end position="97"/>
    </location>
</feature>
<comment type="subcellular location">
    <subcellularLocation>
        <location evidence="10">Cell membrane</location>
        <topology evidence="10">Multi-pass membrane protein</topology>
    </subcellularLocation>
</comment>
<dbReference type="NCBIfam" id="TIGR00023">
    <property type="entry name" value="glycerol-3-phosphate 1-O-acyltransferase PlsY"/>
    <property type="match status" value="1"/>
</dbReference>
<dbReference type="PANTHER" id="PTHR30309">
    <property type="entry name" value="INNER MEMBRANE PROTEIN YGIH"/>
    <property type="match status" value="1"/>
</dbReference>
<organism evidence="11 12">
    <name type="scientific">Hydrogenobacter hydrogenophilus</name>
    <dbReference type="NCBI Taxonomy" id="35835"/>
    <lineage>
        <taxon>Bacteria</taxon>
        <taxon>Pseudomonadati</taxon>
        <taxon>Aquificota</taxon>
        <taxon>Aquificia</taxon>
        <taxon>Aquificales</taxon>
        <taxon>Aquificaceae</taxon>
        <taxon>Hydrogenobacter</taxon>
    </lineage>
</organism>
<keyword evidence="1 10" id="KW-1003">Cell membrane</keyword>
<dbReference type="HAMAP" id="MF_01043">
    <property type="entry name" value="PlsY"/>
    <property type="match status" value="1"/>
</dbReference>
<evidence type="ECO:0000313" key="11">
    <source>
        <dbReference type="EMBL" id="SNZ14361.1"/>
    </source>
</evidence>
<dbReference type="SMART" id="SM01207">
    <property type="entry name" value="G3P_acyltransf"/>
    <property type="match status" value="1"/>
</dbReference>
<evidence type="ECO:0000256" key="5">
    <source>
        <dbReference type="ARBA" id="ARBA00022989"/>
    </source>
</evidence>
<keyword evidence="6 10" id="KW-0443">Lipid metabolism</keyword>
<evidence type="ECO:0000256" key="2">
    <source>
        <dbReference type="ARBA" id="ARBA00022516"/>
    </source>
</evidence>
<evidence type="ECO:0000256" key="6">
    <source>
        <dbReference type="ARBA" id="ARBA00023098"/>
    </source>
</evidence>
<proteinExistence type="inferred from homology"/>
<reference evidence="12" key="1">
    <citation type="submission" date="2017-09" db="EMBL/GenBank/DDBJ databases">
        <authorList>
            <person name="Varghese N."/>
            <person name="Submissions S."/>
        </authorList>
    </citation>
    <scope>NUCLEOTIDE SEQUENCE [LARGE SCALE GENOMIC DNA]</scope>
    <source>
        <strain evidence="12">DSM 2913</strain>
    </source>
</reference>
<dbReference type="OrthoDB" id="9777124at2"/>
<dbReference type="GO" id="GO:0043772">
    <property type="term" value="F:acyl-phosphate glycerol-3-phosphate acyltransferase activity"/>
    <property type="evidence" value="ECO:0007669"/>
    <property type="project" value="UniProtKB-UniRule"/>
</dbReference>
<keyword evidence="5 10" id="KW-1133">Transmembrane helix</keyword>
<dbReference type="InterPro" id="IPR003811">
    <property type="entry name" value="G3P_acylTferase_PlsY"/>
</dbReference>
<comment type="subunit">
    <text evidence="10">Probably interacts with PlsX.</text>
</comment>
<dbReference type="Pfam" id="PF02660">
    <property type="entry name" value="G3P_acyltransf"/>
    <property type="match status" value="1"/>
</dbReference>
<accession>A0A285P3B3</accession>
<keyword evidence="7 10" id="KW-0472">Membrane</keyword>
<evidence type="ECO:0000256" key="3">
    <source>
        <dbReference type="ARBA" id="ARBA00022679"/>
    </source>
</evidence>
<feature type="transmembrane region" description="Helical" evidence="10">
    <location>
        <begin position="51"/>
        <end position="73"/>
    </location>
</feature>
<evidence type="ECO:0000256" key="8">
    <source>
        <dbReference type="ARBA" id="ARBA00023209"/>
    </source>
</evidence>
<keyword evidence="3 10" id="KW-0808">Transferase</keyword>
<dbReference type="GO" id="GO:0005886">
    <property type="term" value="C:plasma membrane"/>
    <property type="evidence" value="ECO:0007669"/>
    <property type="project" value="UniProtKB-SubCell"/>
</dbReference>
<evidence type="ECO:0000256" key="9">
    <source>
        <dbReference type="ARBA" id="ARBA00023264"/>
    </source>
</evidence>
<sequence>MDSLLLIVLAYLLGSVLFGEHIARAKGIDIRSVGSGNVGATNVGRALGKKYALIVFLLDMLKGLFPVFLARLYFGLESWTLFMVGIASVLGHVFPIFHNFKGGKAVATAFGVLLGVSFKVAFLSLIIWLLVFKLKGYVSLASLVSSASAVFLLILFGFPFKIVLMSLVIASIIFYKHKDNISRLLEGTEHTFSKE</sequence>